<dbReference type="KEGG" id="sgra:EX895_006378"/>
<name>A0A4U7KQ37_9BASI</name>
<dbReference type="GeneID" id="40729273"/>
<dbReference type="RefSeq" id="XP_029737283.1">
    <property type="nucleotide sequence ID" value="XM_029886970.1"/>
</dbReference>
<dbReference type="OrthoDB" id="4480078at2759"/>
<dbReference type="AlphaFoldDB" id="A0A4U7KQ37"/>
<accession>A0A4U7KQ37</accession>
<evidence type="ECO:0000313" key="1">
    <source>
        <dbReference type="EMBL" id="TKY85298.1"/>
    </source>
</evidence>
<proteinExistence type="predicted"/>
<evidence type="ECO:0000313" key="2">
    <source>
        <dbReference type="Proteomes" id="UP000306050"/>
    </source>
</evidence>
<keyword evidence="2" id="KW-1185">Reference proteome</keyword>
<reference evidence="1 2" key="1">
    <citation type="submission" date="2019-05" db="EMBL/GenBank/DDBJ databases">
        <title>Sporisorium graminicola CBS 10092 draft sequencing and annotation.</title>
        <authorList>
            <person name="Solano-Gonzalez S."/>
            <person name="Caddick M.X."/>
            <person name="Darby A."/>
        </authorList>
    </citation>
    <scope>NUCLEOTIDE SEQUENCE [LARGE SCALE GENOMIC DNA]</scope>
    <source>
        <strain evidence="1 2">CBS 10092</strain>
    </source>
</reference>
<gene>
    <name evidence="1" type="ORF">EX895_006378</name>
</gene>
<organism evidence="1 2">
    <name type="scientific">Sporisorium graminicola</name>
    <dbReference type="NCBI Taxonomy" id="280036"/>
    <lineage>
        <taxon>Eukaryota</taxon>
        <taxon>Fungi</taxon>
        <taxon>Dikarya</taxon>
        <taxon>Basidiomycota</taxon>
        <taxon>Ustilaginomycotina</taxon>
        <taxon>Ustilaginomycetes</taxon>
        <taxon>Ustilaginales</taxon>
        <taxon>Ustilaginaceae</taxon>
        <taxon>Sporisorium</taxon>
    </lineage>
</organism>
<dbReference type="EMBL" id="SRRM01000021">
    <property type="protein sequence ID" value="TKY85298.1"/>
    <property type="molecule type" value="Genomic_DNA"/>
</dbReference>
<comment type="caution">
    <text evidence="1">The sequence shown here is derived from an EMBL/GenBank/DDBJ whole genome shotgun (WGS) entry which is preliminary data.</text>
</comment>
<protein>
    <submittedName>
        <fullName evidence="1">Uncharacterized protein</fullName>
    </submittedName>
</protein>
<sequence length="291" mass="31979">MAVGCLVASSTVLFIRNGERACPTVPIEKVPRASAIRTFIETAGEPIVPTSSSISKPRLLSEWSASLKSDRWVPCLVAVQAEVPLQALARYSQSTDGAQGDTSPSLLLQNLCKAYLAGVKKRRETKLLKDDIQPPSLTPGSPFFGQRFNVLGTWISPPGEALDPSALPLTVPCPPSEFPSNKELLSQSKVDAAGAVFYWNFPLDVAAKVDKAAAFGYPFRFMLGGFHELIVEKVSDDKVQISYVLAEVYHLHPLDQQERDFKMIPQWTRVVHREYARSLLRGALAEINQAD</sequence>
<dbReference type="Proteomes" id="UP000306050">
    <property type="component" value="Chromosome SGRAM_8"/>
</dbReference>